<protein>
    <submittedName>
        <fullName evidence="1">Uncharacterized protein</fullName>
    </submittedName>
</protein>
<proteinExistence type="predicted"/>
<dbReference type="AlphaFoldDB" id="A0A0F9GWH8"/>
<dbReference type="EMBL" id="LAZR01024872">
    <property type="protein sequence ID" value="KKL73730.1"/>
    <property type="molecule type" value="Genomic_DNA"/>
</dbReference>
<name>A0A0F9GWH8_9ZZZZ</name>
<organism evidence="1">
    <name type="scientific">marine sediment metagenome</name>
    <dbReference type="NCBI Taxonomy" id="412755"/>
    <lineage>
        <taxon>unclassified sequences</taxon>
        <taxon>metagenomes</taxon>
        <taxon>ecological metagenomes</taxon>
    </lineage>
</organism>
<reference evidence="1" key="1">
    <citation type="journal article" date="2015" name="Nature">
        <title>Complex archaea that bridge the gap between prokaryotes and eukaryotes.</title>
        <authorList>
            <person name="Spang A."/>
            <person name="Saw J.H."/>
            <person name="Jorgensen S.L."/>
            <person name="Zaremba-Niedzwiedzka K."/>
            <person name="Martijn J."/>
            <person name="Lind A.E."/>
            <person name="van Eijk R."/>
            <person name="Schleper C."/>
            <person name="Guy L."/>
            <person name="Ettema T.J."/>
        </authorList>
    </citation>
    <scope>NUCLEOTIDE SEQUENCE</scope>
</reference>
<sequence>MTTHTSTATVEVLSAEVRVLMVGSRQVTLSVYRQLDSAPLTDVELFGRVRDRSDSSGDIHVIGRHQESGSLTRACLAQTLWPRFEPDFAHWWGHVKGGVTGSSFDRGGNGGVVVAQEGDIAIAWITHPMGRSCPLVPSACSIDALESTWRREASRQLSDELLKRDLRNSLAKLPLVVLAGLR</sequence>
<comment type="caution">
    <text evidence="1">The sequence shown here is derived from an EMBL/GenBank/DDBJ whole genome shotgun (WGS) entry which is preliminary data.</text>
</comment>
<evidence type="ECO:0000313" key="1">
    <source>
        <dbReference type="EMBL" id="KKL73730.1"/>
    </source>
</evidence>
<gene>
    <name evidence="1" type="ORF">LCGC14_2071980</name>
</gene>
<accession>A0A0F9GWH8</accession>